<feature type="domain" description="ABC transporter" evidence="5">
    <location>
        <begin position="10"/>
        <end position="592"/>
    </location>
</feature>
<dbReference type="InterPro" id="IPR027417">
    <property type="entry name" value="P-loop_NTPase"/>
</dbReference>
<dbReference type="EMBL" id="PHND01000001">
    <property type="protein sequence ID" value="PPE04745.1"/>
    <property type="molecule type" value="Genomic_DNA"/>
</dbReference>
<name>A0A8E2QY53_9MOLU</name>
<dbReference type="GO" id="GO:0005524">
    <property type="term" value="F:ATP binding"/>
    <property type="evidence" value="ECO:0007669"/>
    <property type="project" value="UniProtKB-KW"/>
</dbReference>
<proteinExistence type="inferred from homology"/>
<dbReference type="Pfam" id="PF00005">
    <property type="entry name" value="ABC_tran"/>
    <property type="match status" value="2"/>
</dbReference>
<dbReference type="SMART" id="SM00382">
    <property type="entry name" value="AAA"/>
    <property type="match status" value="1"/>
</dbReference>
<dbReference type="InterPro" id="IPR013563">
    <property type="entry name" value="Oligopep_ABC_C"/>
</dbReference>
<reference evidence="6 7" key="1">
    <citation type="submission" date="2017-11" db="EMBL/GenBank/DDBJ databases">
        <title>Genome sequence of Entomoplasma ellychniae ELCN-1 (ATCC 43707).</title>
        <authorList>
            <person name="Lo W.-S."/>
            <person name="Gasparich G.E."/>
            <person name="Kuo C.-H."/>
        </authorList>
    </citation>
    <scope>NUCLEOTIDE SEQUENCE [LARGE SCALE GENOMIC DNA]</scope>
    <source>
        <strain evidence="6 7">ELCN-1</strain>
    </source>
</reference>
<dbReference type="PANTHER" id="PTHR43776:SF7">
    <property type="entry name" value="D,D-DIPEPTIDE TRANSPORT ATP-BINDING PROTEIN DDPF-RELATED"/>
    <property type="match status" value="1"/>
</dbReference>
<sequence>MLKDDKEVLLNVRDLVIEFRNKGRKFQAVKNVSFDIYKQEIFGLVGESGSGKTTIGRAIAGVQEIKDGSIYLDNQIVAGQPTSLYKLNQQINKNIYVIENKYIVNCNYIEKLIFQLKLSYVKYKDNPEMLIKANWKKVFASSKIALIHHLTKDCLKFINQNIKNFERINQFVTNIHNYIPEVPIELENSILAKNVDTKDIFLKLKEKISLDFFDLDEIQNKVNEVIKNKKQTSFIELLHFIFTKLELIKLNNDKILRRINIAKHLEKQNLDLSAPRDNKNKIIKSYYDQIYIKKLDFKLALVDVINQKISISKEAKILNDKLAEESNDNQELIDLYITDLNIIKEFWKWKNKKIALNERQTNNIVELIKYLKLPSIDDLVQESYLFSIPTKQQKRQNRKNIQMIFQDPGSSLNERMSVENVIAEGLENFQELYKSDEILDEYIDYYNSQELNNIISKDNIKNFNEVKKYVILKLIESVGLLPEHLSRYPHEFSGGQKQRIGIARSLALKPKIIIADEPISALDVSIRAQVLNLFQQFKEDYGLTYFFVTHDLSVVKFIADRIAVIYHGEIVEMALAEELFKNPLHPYTKSLLSAIPVPDPDYVFDKELIEYRPWKEHYDYIFDMPKFVEFSDNHFVLANKREIEKMKKS</sequence>
<dbReference type="Proteomes" id="UP000239010">
    <property type="component" value="Unassembled WGS sequence"/>
</dbReference>
<evidence type="ECO:0000256" key="3">
    <source>
        <dbReference type="ARBA" id="ARBA00022741"/>
    </source>
</evidence>
<keyword evidence="7" id="KW-1185">Reference proteome</keyword>
<dbReference type="Gene3D" id="3.40.50.300">
    <property type="entry name" value="P-loop containing nucleotide triphosphate hydrolases"/>
    <property type="match status" value="2"/>
</dbReference>
<dbReference type="SUPFAM" id="SSF52540">
    <property type="entry name" value="P-loop containing nucleoside triphosphate hydrolases"/>
    <property type="match status" value="1"/>
</dbReference>
<dbReference type="CDD" id="cd03257">
    <property type="entry name" value="ABC_NikE_OppD_transporters"/>
    <property type="match status" value="1"/>
</dbReference>
<protein>
    <submittedName>
        <fullName evidence="6">Oligopeptide ABC transporter ATP-binding protein</fullName>
    </submittedName>
</protein>
<evidence type="ECO:0000259" key="5">
    <source>
        <dbReference type="PROSITE" id="PS50893"/>
    </source>
</evidence>
<dbReference type="InterPro" id="IPR003593">
    <property type="entry name" value="AAA+_ATPase"/>
</dbReference>
<comment type="caution">
    <text evidence="6">The sequence shown here is derived from an EMBL/GenBank/DDBJ whole genome shotgun (WGS) entry which is preliminary data.</text>
</comment>
<keyword evidence="3" id="KW-0547">Nucleotide-binding</keyword>
<evidence type="ECO:0000256" key="2">
    <source>
        <dbReference type="ARBA" id="ARBA00022448"/>
    </source>
</evidence>
<organism evidence="6 7">
    <name type="scientific">Entomoplasma ellychniae</name>
    <dbReference type="NCBI Taxonomy" id="2114"/>
    <lineage>
        <taxon>Bacteria</taxon>
        <taxon>Bacillati</taxon>
        <taxon>Mycoplasmatota</taxon>
        <taxon>Mollicutes</taxon>
        <taxon>Entomoplasmatales</taxon>
        <taxon>Entomoplasmataceae</taxon>
        <taxon>Entomoplasma</taxon>
    </lineage>
</organism>
<evidence type="ECO:0000313" key="7">
    <source>
        <dbReference type="Proteomes" id="UP000239010"/>
    </source>
</evidence>
<keyword evidence="4 6" id="KW-0067">ATP-binding</keyword>
<dbReference type="PROSITE" id="PS00211">
    <property type="entry name" value="ABC_TRANSPORTER_1"/>
    <property type="match status" value="1"/>
</dbReference>
<dbReference type="PANTHER" id="PTHR43776">
    <property type="entry name" value="TRANSPORT ATP-BINDING PROTEIN"/>
    <property type="match status" value="1"/>
</dbReference>
<comment type="similarity">
    <text evidence="1">Belongs to the ABC transporter superfamily.</text>
</comment>
<dbReference type="InterPro" id="IPR017871">
    <property type="entry name" value="ABC_transporter-like_CS"/>
</dbReference>
<dbReference type="AlphaFoldDB" id="A0A8E2QY53"/>
<dbReference type="InterPro" id="IPR003439">
    <property type="entry name" value="ABC_transporter-like_ATP-bd"/>
</dbReference>
<dbReference type="GO" id="GO:0015833">
    <property type="term" value="P:peptide transport"/>
    <property type="evidence" value="ECO:0007669"/>
    <property type="project" value="InterPro"/>
</dbReference>
<dbReference type="InterPro" id="IPR050319">
    <property type="entry name" value="ABC_transp_ATP-bind"/>
</dbReference>
<dbReference type="Pfam" id="PF08352">
    <property type="entry name" value="oligo_HPY"/>
    <property type="match status" value="1"/>
</dbReference>
<dbReference type="GO" id="GO:0016887">
    <property type="term" value="F:ATP hydrolysis activity"/>
    <property type="evidence" value="ECO:0007669"/>
    <property type="project" value="InterPro"/>
</dbReference>
<keyword evidence="2" id="KW-0813">Transport</keyword>
<dbReference type="RefSeq" id="WP_104205836.1">
    <property type="nucleotide sequence ID" value="NZ_PHND01000001.1"/>
</dbReference>
<dbReference type="NCBIfam" id="NF043078">
    <property type="entry name" value="MMSYN1_0168"/>
    <property type="match status" value="1"/>
</dbReference>
<evidence type="ECO:0000256" key="1">
    <source>
        <dbReference type="ARBA" id="ARBA00005417"/>
    </source>
</evidence>
<dbReference type="PROSITE" id="PS50893">
    <property type="entry name" value="ABC_TRANSPORTER_2"/>
    <property type="match status" value="1"/>
</dbReference>
<gene>
    <name evidence="6" type="primary">oppF</name>
    <name evidence="6" type="ORF">EELLY_v1c04250</name>
</gene>
<evidence type="ECO:0000256" key="4">
    <source>
        <dbReference type="ARBA" id="ARBA00022840"/>
    </source>
</evidence>
<evidence type="ECO:0000313" key="6">
    <source>
        <dbReference type="EMBL" id="PPE04745.1"/>
    </source>
</evidence>
<dbReference type="GO" id="GO:0055085">
    <property type="term" value="P:transmembrane transport"/>
    <property type="evidence" value="ECO:0007669"/>
    <property type="project" value="UniProtKB-ARBA"/>
</dbReference>
<accession>A0A8E2QY53</accession>